<dbReference type="EMBL" id="CP020557">
    <property type="protein sequence ID" value="ARF67259.1"/>
    <property type="molecule type" value="Genomic_DNA"/>
</dbReference>
<dbReference type="AlphaFoldDB" id="A0A1V0UPQ9"/>
<dbReference type="Proteomes" id="UP000192727">
    <property type="component" value="Chromosome"/>
</dbReference>
<protein>
    <submittedName>
        <fullName evidence="1">Uncharacterized protein</fullName>
    </submittedName>
</protein>
<evidence type="ECO:0000313" key="1">
    <source>
        <dbReference type="EMBL" id="ARF67259.1"/>
    </source>
</evidence>
<gene>
    <name evidence="1" type="ORF">B7C51_04625</name>
</gene>
<evidence type="ECO:0000313" key="2">
    <source>
        <dbReference type="Proteomes" id="UP000192727"/>
    </source>
</evidence>
<reference evidence="1 2" key="1">
    <citation type="submission" date="2017-03" db="EMBL/GenBank/DDBJ databases">
        <title>Paenibacillus larvae genome sequencing.</title>
        <authorList>
            <person name="Dingman D.W."/>
        </authorList>
    </citation>
    <scope>NUCLEOTIDE SEQUENCE [LARGE SCALE GENOMIC DNA]</scope>
    <source>
        <strain evidence="1 2">SAG 10367</strain>
    </source>
</reference>
<name>A0A1V0UPQ9_9BACL</name>
<sequence length="71" mass="8112">MNKSAESATALERLKSGRASINEARKEFDLTELGDEEANRLLSMQLNHISDTQILLVFETMEVLRQRECET</sequence>
<dbReference type="RefSeq" id="WP_083038892.1">
    <property type="nucleotide sequence ID" value="NZ_CP020557.1"/>
</dbReference>
<organism evidence="1 2">
    <name type="scientific">Paenibacillus larvae subsp. pulvifaciens</name>
    <dbReference type="NCBI Taxonomy" id="1477"/>
    <lineage>
        <taxon>Bacteria</taxon>
        <taxon>Bacillati</taxon>
        <taxon>Bacillota</taxon>
        <taxon>Bacilli</taxon>
        <taxon>Bacillales</taxon>
        <taxon>Paenibacillaceae</taxon>
        <taxon>Paenibacillus</taxon>
    </lineage>
</organism>
<proteinExistence type="predicted"/>
<accession>A0A1V0UPQ9</accession>